<proteinExistence type="inferred from homology"/>
<feature type="domain" description="Metallo-beta-lactamase" evidence="6">
    <location>
        <begin position="81"/>
        <end position="306"/>
    </location>
</feature>
<protein>
    <submittedName>
        <fullName evidence="7">MBL fold metallo-hydrolase</fullName>
    </submittedName>
</protein>
<evidence type="ECO:0000256" key="3">
    <source>
        <dbReference type="ARBA" id="ARBA00022833"/>
    </source>
</evidence>
<dbReference type="Proteomes" id="UP000664293">
    <property type="component" value="Unassembled WGS sequence"/>
</dbReference>
<evidence type="ECO:0000256" key="1">
    <source>
        <dbReference type="ARBA" id="ARBA00022723"/>
    </source>
</evidence>
<dbReference type="Pfam" id="PF00753">
    <property type="entry name" value="Lactamase_B"/>
    <property type="match status" value="1"/>
</dbReference>
<evidence type="ECO:0000256" key="2">
    <source>
        <dbReference type="ARBA" id="ARBA00022801"/>
    </source>
</evidence>
<comment type="caution">
    <text evidence="7">The sequence shown here is derived from an EMBL/GenBank/DDBJ whole genome shotgun (WGS) entry which is preliminary data.</text>
</comment>
<dbReference type="InterPro" id="IPR001279">
    <property type="entry name" value="Metallo-B-lactamas"/>
</dbReference>
<dbReference type="Pfam" id="PF14863">
    <property type="entry name" value="Alkyl_sulf_dimr"/>
    <property type="match status" value="1"/>
</dbReference>
<keyword evidence="1" id="KW-0479">Metal-binding</keyword>
<dbReference type="InterPro" id="IPR038536">
    <property type="entry name" value="Alkyl/aryl-sulf_dimr_sf"/>
</dbReference>
<dbReference type="PANTHER" id="PTHR43223:SF2">
    <property type="entry name" value="METALLO-BETA-LACTAMASE DOMAIN-CONTAINING PROTEIN"/>
    <property type="match status" value="1"/>
</dbReference>
<dbReference type="InterPro" id="IPR036866">
    <property type="entry name" value="RibonucZ/Hydroxyglut_hydro"/>
</dbReference>
<accession>A0ABS3E1Y3</accession>
<name>A0ABS3E1Y3_9GAMM</name>
<evidence type="ECO:0000256" key="4">
    <source>
        <dbReference type="ARBA" id="ARBA00033751"/>
    </source>
</evidence>
<dbReference type="PANTHER" id="PTHR43223">
    <property type="entry name" value="ALKYL/ARYL-SULFATASE"/>
    <property type="match status" value="1"/>
</dbReference>
<dbReference type="SMART" id="SM00849">
    <property type="entry name" value="Lactamase_B"/>
    <property type="match status" value="1"/>
</dbReference>
<dbReference type="RefSeq" id="WP_206997856.1">
    <property type="nucleotide sequence ID" value="NZ_JAEKJR010000001.1"/>
</dbReference>
<evidence type="ECO:0000313" key="8">
    <source>
        <dbReference type="Proteomes" id="UP000664293"/>
    </source>
</evidence>
<keyword evidence="2" id="KW-0378">Hydrolase</keyword>
<sequence>MTAQEANSLNSPVRSQDPANFSSKDVLDHLSPHIWQGENLAYTKSAPTIAKAQTEYAKMMPKSIQEVVKGKIYHAYGFQVASTMIAVGDDGLIVIDPGSDNDSAKATREAFLKAVPSAANLPVTAIIYTHRHPDHPFGSAGWGVSEEDVASGKVKIIASEHFVENLVNDVGVVGNILTQRTAYVGGYPKQSAEGLVHVAIGPTFAAGPISLYLPTDTVKTNEPLKLKISGIDVEVFHAYGDAGTDEVDIYFPEFRHVHGSETIQGETFPNLYSLRGTSYRDVAKWLDGVEILLGYAQKADTYSGSHMRAWKGNDFIIDRIRNYRDAIQYVHDQTIYWTNLGYTRDELAEKVVLPEPYASDPWLQEYYGTVAHSVRNIYGGYIGWWEGDPTQLARPGPKATSTQYVRVMGGRDAVLKEGRKAIDNKNYGWAAEVLTHQINVDPSDMEARKLKAEALRQWGYLQTNIYWRMYGISGANELDGTIDRSMPWNFADPAIVKALPTTALLKTMSVRLNADRAANAKMNVQFVISDTNEAAGFKVRNKIAAYIDGKMAKPDVTITGPKGAILKTVATGKLAEGVTVTGDKGAASQFLGLFDIITPNDVNLVLPPGAPLKP</sequence>
<dbReference type="InterPro" id="IPR029229">
    <property type="entry name" value="Alkyl_sulf_C"/>
</dbReference>
<dbReference type="InterPro" id="IPR044097">
    <property type="entry name" value="Bds1/SdsA1_MBL-fold"/>
</dbReference>
<organism evidence="7 8">
    <name type="scientific">Microbulbifer salipaludis</name>
    <dbReference type="NCBI Taxonomy" id="187980"/>
    <lineage>
        <taxon>Bacteria</taxon>
        <taxon>Pseudomonadati</taxon>
        <taxon>Pseudomonadota</taxon>
        <taxon>Gammaproteobacteria</taxon>
        <taxon>Cellvibrionales</taxon>
        <taxon>Microbulbiferaceae</taxon>
        <taxon>Microbulbifer</taxon>
    </lineage>
</organism>
<dbReference type="Gene3D" id="3.30.1050.10">
    <property type="entry name" value="SCP2 sterol-binding domain"/>
    <property type="match status" value="1"/>
</dbReference>
<dbReference type="SUPFAM" id="SSF55718">
    <property type="entry name" value="SCP-like"/>
    <property type="match status" value="1"/>
</dbReference>
<dbReference type="Pfam" id="PF14864">
    <property type="entry name" value="Alkyl_sulf_C"/>
    <property type="match status" value="1"/>
</dbReference>
<dbReference type="InterPro" id="IPR052195">
    <property type="entry name" value="Bact_Alkyl/Aryl-Sulfatase"/>
</dbReference>
<evidence type="ECO:0000259" key="6">
    <source>
        <dbReference type="SMART" id="SM00849"/>
    </source>
</evidence>
<reference evidence="7 8" key="1">
    <citation type="submission" date="2020-12" db="EMBL/GenBank/DDBJ databases">
        <title>Oil enriched cultivation method for isolating marine PHA-producing bacteria.</title>
        <authorList>
            <person name="Zheng W."/>
            <person name="Yu S."/>
            <person name="Huang Y."/>
        </authorList>
    </citation>
    <scope>NUCLEOTIDE SEQUENCE [LARGE SCALE GENOMIC DNA]</scope>
    <source>
        <strain evidence="7 8">SN0-2</strain>
    </source>
</reference>
<evidence type="ECO:0000313" key="7">
    <source>
        <dbReference type="EMBL" id="MBN8429305.1"/>
    </source>
</evidence>
<feature type="region of interest" description="Disordered" evidence="5">
    <location>
        <begin position="1"/>
        <end position="22"/>
    </location>
</feature>
<dbReference type="InterPro" id="IPR029228">
    <property type="entry name" value="Alkyl_sulf_dimr"/>
</dbReference>
<dbReference type="InterPro" id="IPR036527">
    <property type="entry name" value="SCP2_sterol-bd_dom_sf"/>
</dbReference>
<gene>
    <name evidence="7" type="ORF">JF535_00440</name>
</gene>
<dbReference type="Gene3D" id="3.60.15.30">
    <property type="entry name" value="Metallo-beta-lactamase domain"/>
    <property type="match status" value="1"/>
</dbReference>
<dbReference type="CDD" id="cd07710">
    <property type="entry name" value="arylsulfatase_Sdsa1-like_MBL-fold"/>
    <property type="match status" value="1"/>
</dbReference>
<dbReference type="SUPFAM" id="SSF56281">
    <property type="entry name" value="Metallo-hydrolase/oxidoreductase"/>
    <property type="match status" value="1"/>
</dbReference>
<dbReference type="EMBL" id="JAEKJR010000001">
    <property type="protein sequence ID" value="MBN8429305.1"/>
    <property type="molecule type" value="Genomic_DNA"/>
</dbReference>
<keyword evidence="8" id="KW-1185">Reference proteome</keyword>
<dbReference type="Gene3D" id="1.25.40.880">
    <property type="entry name" value="Alkyl sulfatase, dimerisation domain"/>
    <property type="match status" value="1"/>
</dbReference>
<comment type="similarity">
    <text evidence="4">Belongs to the metallo-beta-lactamase superfamily. Type III sulfatase family.</text>
</comment>
<keyword evidence="3" id="KW-0862">Zinc</keyword>
<evidence type="ECO:0000256" key="5">
    <source>
        <dbReference type="SAM" id="MobiDB-lite"/>
    </source>
</evidence>